<dbReference type="OrthoDB" id="1917183at2"/>
<keyword evidence="3" id="KW-1185">Reference proteome</keyword>
<accession>A0A1G6KDG8</accession>
<protein>
    <submittedName>
        <fullName evidence="2">Uncharacterized protein</fullName>
    </submittedName>
</protein>
<dbReference type="Proteomes" id="UP000242317">
    <property type="component" value="Unassembled WGS sequence"/>
</dbReference>
<evidence type="ECO:0000313" key="2">
    <source>
        <dbReference type="EMBL" id="SDC29132.1"/>
    </source>
</evidence>
<reference evidence="3" key="1">
    <citation type="submission" date="2016-09" db="EMBL/GenBank/DDBJ databases">
        <authorList>
            <person name="Varghese N."/>
            <person name="Submissions S."/>
        </authorList>
    </citation>
    <scope>NUCLEOTIDE SEQUENCE [LARGE SCALE GENOMIC DNA]</scope>
    <source>
        <strain evidence="3">ANC 3699</strain>
    </source>
</reference>
<dbReference type="EMBL" id="FMYK01000004">
    <property type="protein sequence ID" value="SDC29132.1"/>
    <property type="molecule type" value="Genomic_DNA"/>
</dbReference>
<feature type="region of interest" description="Disordered" evidence="1">
    <location>
        <begin position="1"/>
        <end position="39"/>
    </location>
</feature>
<proteinExistence type="predicted"/>
<name>A0A1G6KDG8_9GAMM</name>
<feature type="compositionally biased region" description="Polar residues" evidence="1">
    <location>
        <begin position="10"/>
        <end position="39"/>
    </location>
</feature>
<gene>
    <name evidence="2" type="ORF">SAMN05421749_10423</name>
</gene>
<sequence length="523" mass="58162">MFKTKPSILKSATSKSIPSKQNRQGIQFPQSPEQSKPSTSALAKQILHRALQALSAPESIDVMVERKWRKHYPRYFHAMVRHSIQSAQGAVDAAEQALAFAEQEFVVCRDQQTHSLAEEMQSNQALIFDKYIIKGQDNPQLAPWGIPYHGELLTGQALLDQIWTWETQGIIDVTHANALREAAQHPEWFDLSDRTVVLFGAASEAGPLTWLSKWKANIVAIDLPNEKIWQKIQSIIEAGNATLIAPMQPDAKGEKVLGADLLTQNAEIANWLNSFKAKLDLAGIAYLDGEKHVRVSMAMISIMKKVSQIKADSSIMFMLTPTDIYAIPKRVVEVIRTRKQARKAFNKTVSGLSYRLSQRHFFEPNDETVYQADTGAEYAIADCMVIEQGPNYALAKRLQQWYALSARAQGKHVSINIAPSTTTQSVVKNPLLKAAFEGAGLFDVEAFAPETTNAIMAALWIYDLNAPQSPSNPENQLAHPLQLLMENANHGGLWNVPYLARTALPFAAVYGFGKGLRSKYVKK</sequence>
<dbReference type="RefSeq" id="WP_092618826.1">
    <property type="nucleotide sequence ID" value="NZ_FMYK01000004.1"/>
</dbReference>
<evidence type="ECO:0000313" key="3">
    <source>
        <dbReference type="Proteomes" id="UP000242317"/>
    </source>
</evidence>
<dbReference type="AlphaFoldDB" id="A0A1G6KDG8"/>
<evidence type="ECO:0000256" key="1">
    <source>
        <dbReference type="SAM" id="MobiDB-lite"/>
    </source>
</evidence>
<organism evidence="2 3">
    <name type="scientific">Acinetobacter marinus</name>
    <dbReference type="NCBI Taxonomy" id="281375"/>
    <lineage>
        <taxon>Bacteria</taxon>
        <taxon>Pseudomonadati</taxon>
        <taxon>Pseudomonadota</taxon>
        <taxon>Gammaproteobacteria</taxon>
        <taxon>Moraxellales</taxon>
        <taxon>Moraxellaceae</taxon>
        <taxon>Acinetobacter</taxon>
    </lineage>
</organism>